<proteinExistence type="predicted"/>
<accession>A0A2S0RER5</accession>
<name>A0A2S0RER5_9FLAO</name>
<evidence type="ECO:0000313" key="2">
    <source>
        <dbReference type="EMBL" id="AWA30134.1"/>
    </source>
</evidence>
<dbReference type="RefSeq" id="WP_108370716.1">
    <property type="nucleotide sequence ID" value="NZ_CP028811.1"/>
</dbReference>
<dbReference type="KEGG" id="fmg:HYN48_08605"/>
<feature type="transmembrane region" description="Helical" evidence="1">
    <location>
        <begin position="37"/>
        <end position="55"/>
    </location>
</feature>
<keyword evidence="1" id="KW-1133">Transmembrane helix</keyword>
<feature type="transmembrane region" description="Helical" evidence="1">
    <location>
        <begin position="166"/>
        <end position="188"/>
    </location>
</feature>
<keyword evidence="1" id="KW-0812">Transmembrane</keyword>
<dbReference type="AlphaFoldDB" id="A0A2S0RER5"/>
<evidence type="ECO:0000256" key="1">
    <source>
        <dbReference type="SAM" id="Phobius"/>
    </source>
</evidence>
<evidence type="ECO:0000313" key="3">
    <source>
        <dbReference type="Proteomes" id="UP000244193"/>
    </source>
</evidence>
<sequence length="211" mass="24782">MKELDLLKKDWQKEGQPFKQISEEQINTMIHRKSSSIVKRILIISVLEFLFWIAISMLLTDDKYNAKVENYGLETFMFISNIVNYGVLLFFIYFFYKNYKTISTTDSTHQLMKNILATRKTVKYYIWYNLGIVALDIVLTLIMEYYHDEKLQTLRQSTEGKGVSAALLLVGLGIVILAIGIVAVWLFYRLLYGILLKKLYKNYNELKKTEQ</sequence>
<organism evidence="2 3">
    <name type="scientific">Flavobacterium magnum</name>
    <dbReference type="NCBI Taxonomy" id="2162713"/>
    <lineage>
        <taxon>Bacteria</taxon>
        <taxon>Pseudomonadati</taxon>
        <taxon>Bacteroidota</taxon>
        <taxon>Flavobacteriia</taxon>
        <taxon>Flavobacteriales</taxon>
        <taxon>Flavobacteriaceae</taxon>
        <taxon>Flavobacterium</taxon>
    </lineage>
</organism>
<reference evidence="2 3" key="1">
    <citation type="submission" date="2018-04" db="EMBL/GenBank/DDBJ databases">
        <title>Genome sequencing of Flavobacterium sp. HYN0048.</title>
        <authorList>
            <person name="Yi H."/>
            <person name="Baek C."/>
        </authorList>
    </citation>
    <scope>NUCLEOTIDE SEQUENCE [LARGE SCALE GENOMIC DNA]</scope>
    <source>
        <strain evidence="2 3">HYN0048</strain>
    </source>
</reference>
<keyword evidence="1" id="KW-0472">Membrane</keyword>
<dbReference type="EMBL" id="CP028811">
    <property type="protein sequence ID" value="AWA30134.1"/>
    <property type="molecule type" value="Genomic_DNA"/>
</dbReference>
<dbReference type="OrthoDB" id="709028at2"/>
<protein>
    <submittedName>
        <fullName evidence="2">Uncharacterized protein</fullName>
    </submittedName>
</protein>
<dbReference type="Proteomes" id="UP000244193">
    <property type="component" value="Chromosome"/>
</dbReference>
<feature type="transmembrane region" description="Helical" evidence="1">
    <location>
        <begin position="75"/>
        <end position="96"/>
    </location>
</feature>
<feature type="transmembrane region" description="Helical" evidence="1">
    <location>
        <begin position="125"/>
        <end position="146"/>
    </location>
</feature>
<keyword evidence="3" id="KW-1185">Reference proteome</keyword>
<gene>
    <name evidence="2" type="ORF">HYN48_08605</name>
</gene>